<dbReference type="Gene3D" id="2.130.10.10">
    <property type="entry name" value="YVTN repeat-like/Quinoprotein amine dehydrogenase"/>
    <property type="match status" value="3"/>
</dbReference>
<dbReference type="GeneID" id="39980331"/>
<organism evidence="1 2">
    <name type="scientific">Cryptosporidium ubiquitum</name>
    <dbReference type="NCBI Taxonomy" id="857276"/>
    <lineage>
        <taxon>Eukaryota</taxon>
        <taxon>Sar</taxon>
        <taxon>Alveolata</taxon>
        <taxon>Apicomplexa</taxon>
        <taxon>Conoidasida</taxon>
        <taxon>Coccidia</taxon>
        <taxon>Eucoccidiorida</taxon>
        <taxon>Eimeriorina</taxon>
        <taxon>Cryptosporidiidae</taxon>
        <taxon>Cryptosporidium</taxon>
    </lineage>
</organism>
<dbReference type="EMBL" id="LRBP01000014">
    <property type="protein sequence ID" value="OII73741.1"/>
    <property type="molecule type" value="Genomic_DNA"/>
</dbReference>
<dbReference type="SMART" id="SM00320">
    <property type="entry name" value="WD40"/>
    <property type="match status" value="6"/>
</dbReference>
<dbReference type="PANTHER" id="PTHR44163">
    <property type="entry name" value="U3 SMALL NUCLEOLAR RNA-ASSOCIATED PROTEIN 4 HOMOLOG"/>
    <property type="match status" value="1"/>
</dbReference>
<dbReference type="Pfam" id="PF00400">
    <property type="entry name" value="WD40"/>
    <property type="match status" value="1"/>
</dbReference>
<dbReference type="InterPro" id="IPR001680">
    <property type="entry name" value="WD40_rpt"/>
</dbReference>
<dbReference type="PANTHER" id="PTHR44163:SF1">
    <property type="entry name" value="U3 SMALL NUCLEOLAR RNA-ASSOCIATED PROTEIN 4 HOMOLOG"/>
    <property type="match status" value="1"/>
</dbReference>
<evidence type="ECO:0000313" key="1">
    <source>
        <dbReference type="EMBL" id="OII73741.1"/>
    </source>
</evidence>
<dbReference type="Proteomes" id="UP000186176">
    <property type="component" value="Unassembled WGS sequence"/>
</dbReference>
<accession>A0A1J4MLJ3</accession>
<evidence type="ECO:0000313" key="2">
    <source>
        <dbReference type="Proteomes" id="UP000186176"/>
    </source>
</evidence>
<dbReference type="RefSeq" id="XP_028874996.1">
    <property type="nucleotide sequence ID" value="XM_029020552.1"/>
</dbReference>
<gene>
    <name evidence="1" type="ORF">cubi_03539</name>
</gene>
<dbReference type="SUPFAM" id="SSF50978">
    <property type="entry name" value="WD40 repeat-like"/>
    <property type="match status" value="1"/>
</dbReference>
<name>A0A1J4MLJ3_9CRYT</name>
<dbReference type="GO" id="GO:0034455">
    <property type="term" value="C:t-UTP complex"/>
    <property type="evidence" value="ECO:0007669"/>
    <property type="project" value="TreeGrafter"/>
</dbReference>
<dbReference type="GO" id="GO:0030686">
    <property type="term" value="C:90S preribosome"/>
    <property type="evidence" value="ECO:0007669"/>
    <property type="project" value="InterPro"/>
</dbReference>
<dbReference type="InterPro" id="IPR036322">
    <property type="entry name" value="WD40_repeat_dom_sf"/>
</dbReference>
<dbReference type="VEuPathDB" id="CryptoDB:cubi_03539"/>
<dbReference type="SUPFAM" id="SSF101908">
    <property type="entry name" value="Putative isomerase YbhE"/>
    <property type="match status" value="1"/>
</dbReference>
<dbReference type="GO" id="GO:0003723">
    <property type="term" value="F:RNA binding"/>
    <property type="evidence" value="ECO:0007669"/>
    <property type="project" value="TreeGrafter"/>
</dbReference>
<dbReference type="GO" id="GO:0000462">
    <property type="term" value="P:maturation of SSU-rRNA from tricistronic rRNA transcript (SSU-rRNA, 5.8S rRNA, LSU-rRNA)"/>
    <property type="evidence" value="ECO:0007669"/>
    <property type="project" value="InterPro"/>
</dbReference>
<protein>
    <submittedName>
        <fullName evidence="1">WD40 repeat-containing protein</fullName>
    </submittedName>
</protein>
<keyword evidence="2" id="KW-1185">Reference proteome</keyword>
<dbReference type="AlphaFoldDB" id="A0A1J4MLJ3"/>
<dbReference type="InterPro" id="IPR015943">
    <property type="entry name" value="WD40/YVTN_repeat-like_dom_sf"/>
</dbReference>
<comment type="caution">
    <text evidence="1">The sequence shown here is derived from an EMBL/GenBank/DDBJ whole genome shotgun (WGS) entry which is preliminary data.</text>
</comment>
<reference evidence="1 2" key="1">
    <citation type="submission" date="2016-10" db="EMBL/GenBank/DDBJ databases">
        <title>Reductive evolution of mitochondrial metabolism and differential evolution of invasion-related proteins in Cryptosporidium.</title>
        <authorList>
            <person name="Liu S."/>
            <person name="Roellig D.M."/>
            <person name="Guo Y."/>
            <person name="Li N."/>
            <person name="Frace M.A."/>
            <person name="Tang K."/>
            <person name="Zhang L."/>
            <person name="Feng Y."/>
            <person name="Xiao L."/>
        </authorList>
    </citation>
    <scope>NUCLEOTIDE SEQUENCE [LARGE SCALE GENOMIC DNA]</scope>
    <source>
        <strain evidence="1">39726</strain>
    </source>
</reference>
<proteinExistence type="predicted"/>
<dbReference type="InterPro" id="IPR046351">
    <property type="entry name" value="UTP4"/>
</dbReference>
<dbReference type="OrthoDB" id="8883818at2759"/>
<sequence>MEALECQLFIERKNQEIECLAVTPNGYFCAVAQREGNITIFDTITFHSWLKILSIEQRSLRSLFFLKKTNSNSGLKNAQFIDSNSSLQSENLSETDSDCTNTTACTSPIKSPIKKSYHSTLKNNTNIFELYKYRLIGLGLDGRIFEWDLSNGMVLKTAFSYGGAIFQGILSPSYENLALACADGSVKVFSLLNNELSFMYSLPKHSNRLLSITYLNDNTIFAGSSDGVILEYNLEKRICINKMSVCTGKKSSDKSTSKSVSIWCLICLESDKILFSGDSNGTVILWDLITYTAINTFKHHHGDVLTLSKLANINTKTPDNILVSTGLDGRVVTYIHTGNFNHSEQSGKWLPGSFCYPHSSSIGSVATVAMPHINGPLALSGTWDGKLMLWLSFEYNKKKCRSNFEFLSASPRLKYLTLPIGVLKNPQSIHIAESERLILHQGLSNLELWFISDPDINQGINSSSEKILINPFQITYNKLNDFCSHIIEGDKKISKLIPVQPIKLLDIKLSNKKNEIIGCSALSKDGNYIIGSFSESGIKAINIDFQSLNINNIQLESCNGIIATSMKFLTNNILIIGGYLDLDYKNNLKIKPKIYFIDIERDIVVSFLELKHFNNEEHSVIGKIVSLNISPDNQWLAVLTSFGNTFIIDLDSFKLEVDLTNLESEVLNPFSQNNYSTPIASISFNNRDSDIVSVMMSDGKYYFYSISLKKIIPKEYIRNHKNYSDNSSIVYRVPKKIYSPILHGPILNINWIIPYNHVSKGSECNIQDIIIISTIDYTSYFYLNNYEETSNNCQDNTSSSDFLNSIHMEKNLCGPVYKLPRFKKIDAFTCNYQFFPERSFEFSNYFNNVKFLFGSDLNKDFLRKDSYDDIFLNHKLIYGVFWTNSPKWFSLLKRGFFFEHKNVQESQLNGCLIILSCKSNNKNRSEYHSEITPNNRRKYGD</sequence>
<dbReference type="GO" id="GO:0032040">
    <property type="term" value="C:small-subunit processome"/>
    <property type="evidence" value="ECO:0007669"/>
    <property type="project" value="TreeGrafter"/>
</dbReference>